<keyword evidence="3" id="KW-1185">Reference proteome</keyword>
<feature type="region of interest" description="Disordered" evidence="1">
    <location>
        <begin position="62"/>
        <end position="107"/>
    </location>
</feature>
<accession>U4L0I1</accession>
<gene>
    <name evidence="2" type="ORF">PCON_08201</name>
</gene>
<feature type="compositionally biased region" description="Basic and acidic residues" evidence="1">
    <location>
        <begin position="14"/>
        <end position="25"/>
    </location>
</feature>
<dbReference type="EMBL" id="HF935425">
    <property type="protein sequence ID" value="CCX08608.1"/>
    <property type="molecule type" value="Genomic_DNA"/>
</dbReference>
<evidence type="ECO:0000313" key="3">
    <source>
        <dbReference type="Proteomes" id="UP000018144"/>
    </source>
</evidence>
<dbReference type="OrthoDB" id="5414836at2759"/>
<protein>
    <submittedName>
        <fullName evidence="2">Uncharacterized protein</fullName>
    </submittedName>
</protein>
<evidence type="ECO:0000256" key="1">
    <source>
        <dbReference type="SAM" id="MobiDB-lite"/>
    </source>
</evidence>
<feature type="compositionally biased region" description="Basic and acidic residues" evidence="1">
    <location>
        <begin position="84"/>
        <end position="100"/>
    </location>
</feature>
<evidence type="ECO:0000313" key="2">
    <source>
        <dbReference type="EMBL" id="CCX08608.1"/>
    </source>
</evidence>
<feature type="region of interest" description="Disordered" evidence="1">
    <location>
        <begin position="1"/>
        <end position="34"/>
    </location>
</feature>
<sequence length="848" mass="91426">MTPRLVSPLSSGVKLKDRIVPHDTESGPPTVSPSMKTSVLLGLALAAVTLADSPNMGVAKGNVAPQNVDFTNDKSADIKLGNSQKKDGPKPVVKDSELKSKPILLAPPPPPPPGYNYYGPPVEYVEGVHGHRHPWAPLPPPTAPIKKETKVEAPVKKVNKGGNLFEAKPKVSSDAAAVKATPTIKVDLKSKVREKATETVNADIAVDKNISKKINVQEGQNAVGPAGKGPAASTFVAHTVQESGTTKVMMSQATGAAAANSRFFPGGVMPMGNVDMVFPDIVINNANDINNANENQNQVAAANENANLNPNNAANQNANQNFNEFTEVKEFKEFNEQQFAENHFNFEEKNFYLLNGPGPTATIVREIEVPVTKTVAVTEVVHGHTTVANRPVTETVVIEQIQTVRVPGETVIEQVAQKTVVEEVRVPGETLVQYKTIVEEVQIPGATIVEEIYDYKTVTLPAQTVVEQVQIPGATVVQYATVTLPVQTVVERLPAEKIIEQVYATATVTAQLPGQTVIEKEYVREAVPVYETIYQEKIVAGKPVEVPVTKIEQVIVTNVVEKTIANEVHVTKYATEQVEIPVTRTITETEKINGVNVEVPVTVVEYATKVEKVIETAAPVTRTVIETEKINGVNVEVPVTVVEYATKVEKVIETAAPVTVIENSIEEVEHFVTRTVIETMGGVEVPVTHVEWATELVEVPVTRVQEVAAVETVYEDRVIAGETVQVVTEKACAEQACAPVAEAPLMQHLNGTVYQPTPELYETLNTPVQAGNALQVNADGIAYQLTEEAYADAEASVDVFEGFEDFEDFEVVAPAEEAVEAVAVADVETVTPACPVQQRPNGEVYVPA</sequence>
<organism evidence="2 3">
    <name type="scientific">Pyronema omphalodes (strain CBS 100304)</name>
    <name type="common">Pyronema confluens</name>
    <dbReference type="NCBI Taxonomy" id="1076935"/>
    <lineage>
        <taxon>Eukaryota</taxon>
        <taxon>Fungi</taxon>
        <taxon>Dikarya</taxon>
        <taxon>Ascomycota</taxon>
        <taxon>Pezizomycotina</taxon>
        <taxon>Pezizomycetes</taxon>
        <taxon>Pezizales</taxon>
        <taxon>Pyronemataceae</taxon>
        <taxon>Pyronema</taxon>
    </lineage>
</organism>
<name>U4L0I1_PYROM</name>
<reference evidence="2 3" key="1">
    <citation type="journal article" date="2013" name="PLoS Genet.">
        <title>The genome and development-dependent transcriptomes of Pyronema confluens: a window into fungal evolution.</title>
        <authorList>
            <person name="Traeger S."/>
            <person name="Altegoer F."/>
            <person name="Freitag M."/>
            <person name="Gabaldon T."/>
            <person name="Kempken F."/>
            <person name="Kumar A."/>
            <person name="Marcet-Houben M."/>
            <person name="Poggeler S."/>
            <person name="Stajich J.E."/>
            <person name="Nowrousian M."/>
        </authorList>
    </citation>
    <scope>NUCLEOTIDE SEQUENCE [LARGE SCALE GENOMIC DNA]</scope>
    <source>
        <strain evidence="3">CBS 100304</strain>
        <tissue evidence="2">Vegetative mycelium</tissue>
    </source>
</reference>
<dbReference type="AlphaFoldDB" id="U4L0I1"/>
<proteinExistence type="predicted"/>
<feature type="non-terminal residue" evidence="2">
    <location>
        <position position="848"/>
    </location>
</feature>
<dbReference type="Proteomes" id="UP000018144">
    <property type="component" value="Unassembled WGS sequence"/>
</dbReference>